<keyword evidence="3" id="KW-1185">Reference proteome</keyword>
<gene>
    <name evidence="2" type="ORF">VSDG_03695</name>
</gene>
<evidence type="ECO:0000313" key="2">
    <source>
        <dbReference type="EMBL" id="ROV98949.1"/>
    </source>
</evidence>
<dbReference type="Proteomes" id="UP000284375">
    <property type="component" value="Unassembled WGS sequence"/>
</dbReference>
<comment type="caution">
    <text evidence="2">The sequence shown here is derived from an EMBL/GenBank/DDBJ whole genome shotgun (WGS) entry which is preliminary data.</text>
</comment>
<dbReference type="OrthoDB" id="9986677at2759"/>
<dbReference type="EMBL" id="LJZO01000012">
    <property type="protein sequence ID" value="ROV98949.1"/>
    <property type="molecule type" value="Genomic_DNA"/>
</dbReference>
<protein>
    <submittedName>
        <fullName evidence="2">Uncharacterized protein</fullName>
    </submittedName>
</protein>
<organism evidence="2 3">
    <name type="scientific">Cytospora chrysosperma</name>
    <name type="common">Cytospora canker fungus</name>
    <name type="synonym">Sphaeria chrysosperma</name>
    <dbReference type="NCBI Taxonomy" id="252740"/>
    <lineage>
        <taxon>Eukaryota</taxon>
        <taxon>Fungi</taxon>
        <taxon>Dikarya</taxon>
        <taxon>Ascomycota</taxon>
        <taxon>Pezizomycotina</taxon>
        <taxon>Sordariomycetes</taxon>
        <taxon>Sordariomycetidae</taxon>
        <taxon>Diaporthales</taxon>
        <taxon>Cytosporaceae</taxon>
        <taxon>Cytospora</taxon>
    </lineage>
</organism>
<evidence type="ECO:0000313" key="3">
    <source>
        <dbReference type="Proteomes" id="UP000284375"/>
    </source>
</evidence>
<evidence type="ECO:0000256" key="1">
    <source>
        <dbReference type="SAM" id="MobiDB-lite"/>
    </source>
</evidence>
<reference evidence="2 3" key="1">
    <citation type="submission" date="2015-09" db="EMBL/GenBank/DDBJ databases">
        <title>Host preference determinants of Valsa canker pathogens revealed by comparative genomics.</title>
        <authorList>
            <person name="Yin Z."/>
            <person name="Huang L."/>
        </authorList>
    </citation>
    <scope>NUCLEOTIDE SEQUENCE [LARGE SCALE GENOMIC DNA]</scope>
    <source>
        <strain evidence="2 3">YSFL</strain>
    </source>
</reference>
<proteinExistence type="predicted"/>
<feature type="region of interest" description="Disordered" evidence="1">
    <location>
        <begin position="1"/>
        <end position="112"/>
    </location>
</feature>
<dbReference type="AlphaFoldDB" id="A0A423W6H2"/>
<name>A0A423W6H2_CYTCH</name>
<accession>A0A423W6H2</accession>
<sequence length="136" mass="14878">MAGDDLDSDSRVDGVQASGRDVEPGPSTFDAPSVSRSSNDLKHRLSQWGESHLQPADSDEEGSEYELLLDPNLPEEYTRPGLPATRVRSHSMTSDGEKVTMVNEEGEEDSPYPEVRAAVRNYDIEAPCNTVSKLKA</sequence>